<dbReference type="Proteomes" id="UP000188219">
    <property type="component" value="Chromosome"/>
</dbReference>
<keyword evidence="9" id="KW-1185">Reference proteome</keyword>
<dbReference type="GO" id="GO:0006086">
    <property type="term" value="P:pyruvate decarboxylation to acetyl-CoA"/>
    <property type="evidence" value="ECO:0007669"/>
    <property type="project" value="InterPro"/>
</dbReference>
<accession>A0A1Q2M5Z6</accession>
<comment type="cofactor">
    <cofactor evidence="1 4">
        <name>(R)-lipoate</name>
        <dbReference type="ChEBI" id="CHEBI:83088"/>
    </cofactor>
</comment>
<dbReference type="InterPro" id="IPR000089">
    <property type="entry name" value="Biotin_lipoyl"/>
</dbReference>
<dbReference type="Gene3D" id="3.30.559.10">
    <property type="entry name" value="Chloramphenicol acetyltransferase-like domain"/>
    <property type="match status" value="1"/>
</dbReference>
<evidence type="ECO:0000313" key="9">
    <source>
        <dbReference type="Proteomes" id="UP000188219"/>
    </source>
</evidence>
<dbReference type="InterPro" id="IPR036625">
    <property type="entry name" value="E3-bd_dom_sf"/>
</dbReference>
<keyword evidence="4" id="KW-0012">Acyltransferase</keyword>
<dbReference type="STRING" id="260552.Mag101_11235"/>
<dbReference type="OrthoDB" id="9805770at2"/>
<evidence type="ECO:0000313" key="8">
    <source>
        <dbReference type="EMBL" id="AQQ68144.1"/>
    </source>
</evidence>
<feature type="domain" description="Peripheral subunit-binding (PSBD)" evidence="7">
    <location>
        <begin position="218"/>
        <end position="255"/>
    </location>
</feature>
<dbReference type="AlphaFoldDB" id="A0A1Q2M5Z6"/>
<dbReference type="PANTHER" id="PTHR23151">
    <property type="entry name" value="DIHYDROLIPOAMIDE ACETYL/SUCCINYL-TRANSFERASE-RELATED"/>
    <property type="match status" value="1"/>
</dbReference>
<keyword evidence="3 4" id="KW-0450">Lipoyl</keyword>
<dbReference type="InterPro" id="IPR001078">
    <property type="entry name" value="2-oxoacid_DH_actylTfrase"/>
</dbReference>
<dbReference type="PROSITE" id="PS51826">
    <property type="entry name" value="PSBD"/>
    <property type="match status" value="2"/>
</dbReference>
<dbReference type="GO" id="GO:0016746">
    <property type="term" value="F:acyltransferase activity"/>
    <property type="evidence" value="ECO:0007669"/>
    <property type="project" value="UniProtKB-KW"/>
</dbReference>
<feature type="domain" description="Peripheral subunit-binding (PSBD)" evidence="7">
    <location>
        <begin position="153"/>
        <end position="190"/>
    </location>
</feature>
<dbReference type="KEGG" id="maga:Mag101_11235"/>
<dbReference type="InterPro" id="IPR045257">
    <property type="entry name" value="E2/Pdx1"/>
</dbReference>
<dbReference type="PANTHER" id="PTHR23151:SF90">
    <property type="entry name" value="DIHYDROLIPOYLLYSINE-RESIDUE ACETYLTRANSFERASE COMPONENT OF PYRUVATE DEHYDROGENASE COMPLEX, MITOCHONDRIAL-RELATED"/>
    <property type="match status" value="1"/>
</dbReference>
<dbReference type="Gene3D" id="2.40.50.100">
    <property type="match status" value="1"/>
</dbReference>
<dbReference type="Pfam" id="PF00198">
    <property type="entry name" value="2-oxoacid_dh"/>
    <property type="match status" value="1"/>
</dbReference>
<evidence type="ECO:0000259" key="6">
    <source>
        <dbReference type="PROSITE" id="PS50968"/>
    </source>
</evidence>
<keyword evidence="4" id="KW-0808">Transferase</keyword>
<dbReference type="Gene3D" id="4.10.320.10">
    <property type="entry name" value="E3-binding domain"/>
    <property type="match status" value="2"/>
</dbReference>
<dbReference type="CDD" id="cd06849">
    <property type="entry name" value="lipoyl_domain"/>
    <property type="match status" value="1"/>
</dbReference>
<gene>
    <name evidence="8" type="ORF">Mag101_11235</name>
</gene>
<organism evidence="8 9">
    <name type="scientific">Microbulbifer agarilyticus</name>
    <dbReference type="NCBI Taxonomy" id="260552"/>
    <lineage>
        <taxon>Bacteria</taxon>
        <taxon>Pseudomonadati</taxon>
        <taxon>Pseudomonadota</taxon>
        <taxon>Gammaproteobacteria</taxon>
        <taxon>Cellvibrionales</taxon>
        <taxon>Microbulbiferaceae</taxon>
        <taxon>Microbulbifer</taxon>
    </lineage>
</organism>
<dbReference type="Pfam" id="PF00364">
    <property type="entry name" value="Biotin_lipoyl"/>
    <property type="match status" value="1"/>
</dbReference>
<reference evidence="8" key="1">
    <citation type="submission" date="2017-02" db="EMBL/GenBank/DDBJ databases">
        <title>Genome of Microbulbifer agarilyticus GP101.</title>
        <authorList>
            <person name="Jung J."/>
            <person name="Bae S.S."/>
            <person name="Baek K."/>
        </authorList>
    </citation>
    <scope>NUCLEOTIDE SEQUENCE [LARGE SCALE GENOMIC DNA]</scope>
    <source>
        <strain evidence="8">GP101</strain>
    </source>
</reference>
<dbReference type="PROSITE" id="PS50968">
    <property type="entry name" value="BIOTINYL_LIPOYL"/>
    <property type="match status" value="1"/>
</dbReference>
<name>A0A1Q2M5Z6_9GAMM</name>
<feature type="domain" description="Lipoyl-binding" evidence="6">
    <location>
        <begin position="4"/>
        <end position="79"/>
    </location>
</feature>
<dbReference type="InterPro" id="IPR004167">
    <property type="entry name" value="PSBD"/>
</dbReference>
<dbReference type="InterPro" id="IPR023213">
    <property type="entry name" value="CAT-like_dom_sf"/>
</dbReference>
<dbReference type="EC" id="2.3.1.-" evidence="4"/>
<proteinExistence type="inferred from homology"/>
<dbReference type="SUPFAM" id="SSF51230">
    <property type="entry name" value="Single hybrid motif"/>
    <property type="match status" value="1"/>
</dbReference>
<comment type="similarity">
    <text evidence="2 4">Belongs to the 2-oxoacid dehydrogenase family.</text>
</comment>
<dbReference type="RefSeq" id="WP_077404837.1">
    <property type="nucleotide sequence ID" value="NZ_CP019650.1"/>
</dbReference>
<sequence>MSNLKALTVPKWGMSMEEGEITEWRVDEGDEVAVGDEVVDIETSKIINTAESTCNGTLVRIVAQPGEIHRVAMLLGVVAQGEVTDAEIDAFVANFEPDAAALVPSLVSGDDSNSQVPQAMSTENAAPPTTTEPPVVEQSEMALSDGPDDTTVNASSVARRIARAHNINLHNVNPTGRNGRVSKWDVEKAAGISVTAPVERGFETSQKVVSSPDDSRIAATPVARRLAKKLALNLNDIVPTGRRNRVTKEDVENAARLLSGASDFSVQKVSRMRMAIAARLSEAKQTIPHYRVNVEIDIDSLLAQRKYMNGELGHDISVNDFVIKACASALKRVPEVNVQYAGDTVRAFERADISVAVALDGGLVTPVIRNACSKTLLQISEESRDLAHRAHSGALAIDELQGGTFSVSNLGMFGVDHFDAIINAPQAAILAVGAGKEKAVARDGKLASATMMTVSLSCDHRVIDGALAAKFLQSVKGFLENPASMLV</sequence>
<feature type="region of interest" description="Disordered" evidence="5">
    <location>
        <begin position="106"/>
        <end position="152"/>
    </location>
</feature>
<feature type="compositionally biased region" description="Low complexity" evidence="5">
    <location>
        <begin position="121"/>
        <end position="140"/>
    </location>
</feature>
<evidence type="ECO:0000259" key="7">
    <source>
        <dbReference type="PROSITE" id="PS51826"/>
    </source>
</evidence>
<dbReference type="InterPro" id="IPR011053">
    <property type="entry name" value="Single_hybrid_motif"/>
</dbReference>
<dbReference type="Pfam" id="PF02817">
    <property type="entry name" value="E3_binding"/>
    <property type="match status" value="2"/>
</dbReference>
<protein>
    <recommendedName>
        <fullName evidence="4">Dihydrolipoamide acetyltransferase component of pyruvate dehydrogenase complex</fullName>
        <ecNumber evidence="4">2.3.1.-</ecNumber>
    </recommendedName>
</protein>
<feature type="compositionally biased region" description="Polar residues" evidence="5">
    <location>
        <begin position="110"/>
        <end position="120"/>
    </location>
</feature>
<evidence type="ECO:0000256" key="5">
    <source>
        <dbReference type="SAM" id="MobiDB-lite"/>
    </source>
</evidence>
<evidence type="ECO:0000256" key="3">
    <source>
        <dbReference type="ARBA" id="ARBA00022823"/>
    </source>
</evidence>
<dbReference type="GO" id="GO:0045254">
    <property type="term" value="C:pyruvate dehydrogenase complex"/>
    <property type="evidence" value="ECO:0007669"/>
    <property type="project" value="InterPro"/>
</dbReference>
<evidence type="ECO:0000256" key="4">
    <source>
        <dbReference type="RuleBase" id="RU003423"/>
    </source>
</evidence>
<evidence type="ECO:0000256" key="2">
    <source>
        <dbReference type="ARBA" id="ARBA00007317"/>
    </source>
</evidence>
<dbReference type="EMBL" id="CP019650">
    <property type="protein sequence ID" value="AQQ68144.1"/>
    <property type="molecule type" value="Genomic_DNA"/>
</dbReference>
<dbReference type="SUPFAM" id="SSF52777">
    <property type="entry name" value="CoA-dependent acyltransferases"/>
    <property type="match status" value="1"/>
</dbReference>
<dbReference type="SUPFAM" id="SSF47005">
    <property type="entry name" value="Peripheral subunit-binding domain of 2-oxo acid dehydrogenase complex"/>
    <property type="match status" value="2"/>
</dbReference>
<evidence type="ECO:0000256" key="1">
    <source>
        <dbReference type="ARBA" id="ARBA00001938"/>
    </source>
</evidence>